<reference evidence="1 2" key="1">
    <citation type="journal article" date="2022" name="New Phytol.">
        <title>Ecological generalism drives hyperdiversity of secondary metabolite gene clusters in xylarialean endophytes.</title>
        <authorList>
            <person name="Franco M.E.E."/>
            <person name="Wisecaver J.H."/>
            <person name="Arnold A.E."/>
            <person name="Ju Y.M."/>
            <person name="Slot J.C."/>
            <person name="Ahrendt S."/>
            <person name="Moore L.P."/>
            <person name="Eastman K.E."/>
            <person name="Scott K."/>
            <person name="Konkel Z."/>
            <person name="Mondo S.J."/>
            <person name="Kuo A."/>
            <person name="Hayes R.D."/>
            <person name="Haridas S."/>
            <person name="Andreopoulos B."/>
            <person name="Riley R."/>
            <person name="LaButti K."/>
            <person name="Pangilinan J."/>
            <person name="Lipzen A."/>
            <person name="Amirebrahimi M."/>
            <person name="Yan J."/>
            <person name="Adam C."/>
            <person name="Keymanesh K."/>
            <person name="Ng V."/>
            <person name="Louie K."/>
            <person name="Northen T."/>
            <person name="Drula E."/>
            <person name="Henrissat B."/>
            <person name="Hsieh H.M."/>
            <person name="Youens-Clark K."/>
            <person name="Lutzoni F."/>
            <person name="Miadlikowska J."/>
            <person name="Eastwood D.C."/>
            <person name="Hamelin R.C."/>
            <person name="Grigoriev I.V."/>
            <person name="U'Ren J.M."/>
        </authorList>
    </citation>
    <scope>NUCLEOTIDE SEQUENCE [LARGE SCALE GENOMIC DNA]</scope>
    <source>
        <strain evidence="1 2">CBS 119005</strain>
    </source>
</reference>
<organism evidence="1 2">
    <name type="scientific">Hypoxylon rubiginosum</name>
    <dbReference type="NCBI Taxonomy" id="110542"/>
    <lineage>
        <taxon>Eukaryota</taxon>
        <taxon>Fungi</taxon>
        <taxon>Dikarya</taxon>
        <taxon>Ascomycota</taxon>
        <taxon>Pezizomycotina</taxon>
        <taxon>Sordariomycetes</taxon>
        <taxon>Xylariomycetidae</taxon>
        <taxon>Xylariales</taxon>
        <taxon>Hypoxylaceae</taxon>
        <taxon>Hypoxylon</taxon>
    </lineage>
</organism>
<gene>
    <name evidence="1" type="ORF">F4820DRAFT_368259</name>
</gene>
<keyword evidence="2" id="KW-1185">Reference proteome</keyword>
<name>A0ACB9YWB7_9PEZI</name>
<dbReference type="Proteomes" id="UP001497700">
    <property type="component" value="Unassembled WGS sequence"/>
</dbReference>
<protein>
    <submittedName>
        <fullName evidence="1">Periplasmic binding protein-like II</fullName>
    </submittedName>
</protein>
<sequence>MADSSQPLRIGFVPEHFSTPLYFAQKYFGLSATLIPFPSGTGHMITAIRSGEIDVGIGLTEAWVAGLGKEDTPGDGGYRIAGTYVETPLCWAISTGAKRPEITSVSSLKGSKIGISRLGSGSQVMGYVLADQQGWLTPGSPPYADFVVLQTFANLRNAVNDGTADFFMWEHFTSKRYYDSGEIRRVGEIYTPWSSWKIVAATGLLPGGDPEPRLRDLFGKLDEGIKYFGEHHDEAVKYISTELDYSEADAREWLSTVRFATKTEGVDLKVIQSCVDILKKAGVLTEGKGLQPESMLAKGLGAQFP</sequence>
<dbReference type="EMBL" id="MU393500">
    <property type="protein sequence ID" value="KAI4863648.1"/>
    <property type="molecule type" value="Genomic_DNA"/>
</dbReference>
<evidence type="ECO:0000313" key="1">
    <source>
        <dbReference type="EMBL" id="KAI4863648.1"/>
    </source>
</evidence>
<comment type="caution">
    <text evidence="1">The sequence shown here is derived from an EMBL/GenBank/DDBJ whole genome shotgun (WGS) entry which is preliminary data.</text>
</comment>
<accession>A0ACB9YWB7</accession>
<evidence type="ECO:0000313" key="2">
    <source>
        <dbReference type="Proteomes" id="UP001497700"/>
    </source>
</evidence>
<proteinExistence type="predicted"/>